<name>A0ACC2V9L9_9TREE</name>
<protein>
    <submittedName>
        <fullName evidence="1">Uncharacterized protein</fullName>
    </submittedName>
</protein>
<reference evidence="1" key="1">
    <citation type="submission" date="2023-04" db="EMBL/GenBank/DDBJ databases">
        <title>Draft Genome sequencing of Naganishia species isolated from polar environments using Oxford Nanopore Technology.</title>
        <authorList>
            <person name="Leo P."/>
            <person name="Venkateswaran K."/>
        </authorList>
    </citation>
    <scope>NUCLEOTIDE SEQUENCE</scope>
    <source>
        <strain evidence="1">MNA-CCFEE 5261</strain>
    </source>
</reference>
<evidence type="ECO:0000313" key="2">
    <source>
        <dbReference type="Proteomes" id="UP001241377"/>
    </source>
</evidence>
<gene>
    <name evidence="1" type="ORF">QFC19_007461</name>
</gene>
<keyword evidence="2" id="KW-1185">Reference proteome</keyword>
<evidence type="ECO:0000313" key="1">
    <source>
        <dbReference type="EMBL" id="KAJ9095748.1"/>
    </source>
</evidence>
<accession>A0ACC2V9L9</accession>
<organism evidence="1 2">
    <name type="scientific">Naganishia cerealis</name>
    <dbReference type="NCBI Taxonomy" id="610337"/>
    <lineage>
        <taxon>Eukaryota</taxon>
        <taxon>Fungi</taxon>
        <taxon>Dikarya</taxon>
        <taxon>Basidiomycota</taxon>
        <taxon>Agaricomycotina</taxon>
        <taxon>Tremellomycetes</taxon>
        <taxon>Filobasidiales</taxon>
        <taxon>Filobasidiaceae</taxon>
        <taxon>Naganishia</taxon>
    </lineage>
</organism>
<dbReference type="Proteomes" id="UP001241377">
    <property type="component" value="Unassembled WGS sequence"/>
</dbReference>
<dbReference type="EMBL" id="JASBWR010000099">
    <property type="protein sequence ID" value="KAJ9095748.1"/>
    <property type="molecule type" value="Genomic_DNA"/>
</dbReference>
<proteinExistence type="predicted"/>
<sequence>MSSEMLPHELAMEDTKASRFSRSPSEKYYLTSENRFKVRSTKVSWAPGTAYRKAKAVGTDHTLSGSDNRCEIRIE</sequence>
<comment type="caution">
    <text evidence="1">The sequence shown here is derived from an EMBL/GenBank/DDBJ whole genome shotgun (WGS) entry which is preliminary data.</text>
</comment>